<organism evidence="1 2">
    <name type="scientific">Aegilops tauschii subsp. strangulata</name>
    <name type="common">Goatgrass</name>
    <dbReference type="NCBI Taxonomy" id="200361"/>
    <lineage>
        <taxon>Eukaryota</taxon>
        <taxon>Viridiplantae</taxon>
        <taxon>Streptophyta</taxon>
        <taxon>Embryophyta</taxon>
        <taxon>Tracheophyta</taxon>
        <taxon>Spermatophyta</taxon>
        <taxon>Magnoliopsida</taxon>
        <taxon>Liliopsida</taxon>
        <taxon>Poales</taxon>
        <taxon>Poaceae</taxon>
        <taxon>BOP clade</taxon>
        <taxon>Pooideae</taxon>
        <taxon>Triticodae</taxon>
        <taxon>Triticeae</taxon>
        <taxon>Triticinae</taxon>
        <taxon>Aegilops</taxon>
    </lineage>
</organism>
<evidence type="ECO:0000313" key="1">
    <source>
        <dbReference type="EnsemblPlants" id="AET1Gv20737100.11"/>
    </source>
</evidence>
<protein>
    <recommendedName>
        <fullName evidence="3">RNase H type-1 domain-containing protein</fullName>
    </recommendedName>
</protein>
<dbReference type="PANTHER" id="PTHR47074">
    <property type="entry name" value="BNAC02G40300D PROTEIN"/>
    <property type="match status" value="1"/>
</dbReference>
<evidence type="ECO:0008006" key="3">
    <source>
        <dbReference type="Google" id="ProtNLM"/>
    </source>
</evidence>
<dbReference type="PANTHER" id="PTHR47074:SF73">
    <property type="entry name" value="OS04G0448401 PROTEIN"/>
    <property type="match status" value="1"/>
</dbReference>
<keyword evidence="2" id="KW-1185">Reference proteome</keyword>
<evidence type="ECO:0000313" key="2">
    <source>
        <dbReference type="Proteomes" id="UP000015105"/>
    </source>
</evidence>
<accession>A0A452ZET6</accession>
<dbReference type="AlphaFoldDB" id="A0A452ZET6"/>
<sequence>MQVLDSRDMMCWSTSKVRLLSQAFARPYAICSFQRKPSTRKRTSVACLVFVNVFGNLLNNYVVDNAFCPQEHCCATLCGMWAIWTLRNKRYHGETTMNISQACRWAWEMAPDMIQTSNSDAKEKKKTRIMKWKRPTVGFVKVNVDASFNLDTQQGAKGVIIRDDQGQVIAQSFPPDFIGEPVGVLLLWLPLRRPV</sequence>
<dbReference type="EnsemblPlants" id="AET1Gv20737100.11">
    <property type="protein sequence ID" value="AET1Gv20737100.11"/>
    <property type="gene ID" value="AET1Gv20737100"/>
</dbReference>
<reference evidence="1" key="3">
    <citation type="journal article" date="2017" name="Nature">
        <title>Genome sequence of the progenitor of the wheat D genome Aegilops tauschii.</title>
        <authorList>
            <person name="Luo M.C."/>
            <person name="Gu Y.Q."/>
            <person name="Puiu D."/>
            <person name="Wang H."/>
            <person name="Twardziok S.O."/>
            <person name="Deal K.R."/>
            <person name="Huo N."/>
            <person name="Zhu T."/>
            <person name="Wang L."/>
            <person name="Wang Y."/>
            <person name="McGuire P.E."/>
            <person name="Liu S."/>
            <person name="Long H."/>
            <person name="Ramasamy R.K."/>
            <person name="Rodriguez J.C."/>
            <person name="Van S.L."/>
            <person name="Yuan L."/>
            <person name="Wang Z."/>
            <person name="Xia Z."/>
            <person name="Xiao L."/>
            <person name="Anderson O.D."/>
            <person name="Ouyang S."/>
            <person name="Liang Y."/>
            <person name="Zimin A.V."/>
            <person name="Pertea G."/>
            <person name="Qi P."/>
            <person name="Bennetzen J.L."/>
            <person name="Dai X."/>
            <person name="Dawson M.W."/>
            <person name="Muller H.G."/>
            <person name="Kugler K."/>
            <person name="Rivarola-Duarte L."/>
            <person name="Spannagl M."/>
            <person name="Mayer K.F.X."/>
            <person name="Lu F.H."/>
            <person name="Bevan M.W."/>
            <person name="Leroy P."/>
            <person name="Li P."/>
            <person name="You F.M."/>
            <person name="Sun Q."/>
            <person name="Liu Z."/>
            <person name="Lyons E."/>
            <person name="Wicker T."/>
            <person name="Salzberg S.L."/>
            <person name="Devos K.M."/>
            <person name="Dvorak J."/>
        </authorList>
    </citation>
    <scope>NUCLEOTIDE SEQUENCE [LARGE SCALE GENOMIC DNA]</scope>
    <source>
        <strain evidence="1">cv. AL8/78</strain>
    </source>
</reference>
<name>A0A452ZET6_AEGTS</name>
<reference evidence="1" key="5">
    <citation type="journal article" date="2021" name="G3 (Bethesda)">
        <title>Aegilops tauschii genome assembly Aet v5.0 features greater sequence contiguity and improved annotation.</title>
        <authorList>
            <person name="Wang L."/>
            <person name="Zhu T."/>
            <person name="Rodriguez J.C."/>
            <person name="Deal K.R."/>
            <person name="Dubcovsky J."/>
            <person name="McGuire P.E."/>
            <person name="Lux T."/>
            <person name="Spannagl M."/>
            <person name="Mayer K.F.X."/>
            <person name="Baldrich P."/>
            <person name="Meyers B.C."/>
            <person name="Huo N."/>
            <person name="Gu Y.Q."/>
            <person name="Zhou H."/>
            <person name="Devos K.M."/>
            <person name="Bennetzen J.L."/>
            <person name="Unver T."/>
            <person name="Budak H."/>
            <person name="Gulick P.J."/>
            <person name="Galiba G."/>
            <person name="Kalapos B."/>
            <person name="Nelson D.R."/>
            <person name="Li P."/>
            <person name="You F.M."/>
            <person name="Luo M.C."/>
            <person name="Dvorak J."/>
        </authorList>
    </citation>
    <scope>NUCLEOTIDE SEQUENCE [LARGE SCALE GENOMIC DNA]</scope>
    <source>
        <strain evidence="1">cv. AL8/78</strain>
    </source>
</reference>
<dbReference type="Proteomes" id="UP000015105">
    <property type="component" value="Chromosome 1D"/>
</dbReference>
<proteinExistence type="predicted"/>
<dbReference type="Gramene" id="AET1Gv20737100.11">
    <property type="protein sequence ID" value="AET1Gv20737100.11"/>
    <property type="gene ID" value="AET1Gv20737100"/>
</dbReference>
<reference evidence="1" key="4">
    <citation type="submission" date="2019-03" db="UniProtKB">
        <authorList>
            <consortium name="EnsemblPlants"/>
        </authorList>
    </citation>
    <scope>IDENTIFICATION</scope>
</reference>
<reference evidence="2" key="1">
    <citation type="journal article" date="2014" name="Science">
        <title>Ancient hybridizations among the ancestral genomes of bread wheat.</title>
        <authorList>
            <consortium name="International Wheat Genome Sequencing Consortium,"/>
            <person name="Marcussen T."/>
            <person name="Sandve S.R."/>
            <person name="Heier L."/>
            <person name="Spannagl M."/>
            <person name="Pfeifer M."/>
            <person name="Jakobsen K.S."/>
            <person name="Wulff B.B."/>
            <person name="Steuernagel B."/>
            <person name="Mayer K.F."/>
            <person name="Olsen O.A."/>
        </authorList>
    </citation>
    <scope>NUCLEOTIDE SEQUENCE [LARGE SCALE GENOMIC DNA]</scope>
    <source>
        <strain evidence="2">cv. AL8/78</strain>
    </source>
</reference>
<dbReference type="InterPro" id="IPR052929">
    <property type="entry name" value="RNase_H-like_EbsB-rel"/>
</dbReference>
<reference evidence="2" key="2">
    <citation type="journal article" date="2017" name="Nat. Plants">
        <title>The Aegilops tauschii genome reveals multiple impacts of transposons.</title>
        <authorList>
            <person name="Zhao G."/>
            <person name="Zou C."/>
            <person name="Li K."/>
            <person name="Wang K."/>
            <person name="Li T."/>
            <person name="Gao L."/>
            <person name="Zhang X."/>
            <person name="Wang H."/>
            <person name="Yang Z."/>
            <person name="Liu X."/>
            <person name="Jiang W."/>
            <person name="Mao L."/>
            <person name="Kong X."/>
            <person name="Jiao Y."/>
            <person name="Jia J."/>
        </authorList>
    </citation>
    <scope>NUCLEOTIDE SEQUENCE [LARGE SCALE GENOMIC DNA]</scope>
    <source>
        <strain evidence="2">cv. AL8/78</strain>
    </source>
</reference>